<name>A0A1I0TS42_9NOCA</name>
<dbReference type="NCBIfam" id="NF002937">
    <property type="entry name" value="PRK03584.1"/>
    <property type="match status" value="1"/>
</dbReference>
<dbReference type="Gene3D" id="3.30.300.30">
    <property type="match status" value="1"/>
</dbReference>
<dbReference type="GO" id="GO:0006629">
    <property type="term" value="P:lipid metabolic process"/>
    <property type="evidence" value="ECO:0007669"/>
    <property type="project" value="InterPro"/>
</dbReference>
<evidence type="ECO:0000259" key="6">
    <source>
        <dbReference type="Pfam" id="PF13193"/>
    </source>
</evidence>
<protein>
    <submittedName>
        <fullName evidence="7">Acetoacetyl-CoA synthetase</fullName>
    </submittedName>
</protein>
<evidence type="ECO:0000256" key="1">
    <source>
        <dbReference type="ARBA" id="ARBA00006432"/>
    </source>
</evidence>
<dbReference type="InterPro" id="IPR025110">
    <property type="entry name" value="AMP-bd_C"/>
</dbReference>
<evidence type="ECO:0000256" key="3">
    <source>
        <dbReference type="ARBA" id="ARBA00022741"/>
    </source>
</evidence>
<evidence type="ECO:0000259" key="5">
    <source>
        <dbReference type="Pfam" id="PF00501"/>
    </source>
</evidence>
<dbReference type="Pfam" id="PF00501">
    <property type="entry name" value="AMP-binding"/>
    <property type="match status" value="1"/>
</dbReference>
<dbReference type="InterPro" id="IPR042099">
    <property type="entry name" value="ANL_N_sf"/>
</dbReference>
<dbReference type="PROSITE" id="PS00455">
    <property type="entry name" value="AMP_BINDING"/>
    <property type="match status" value="1"/>
</dbReference>
<feature type="domain" description="AMP-binding enzyme C-terminal" evidence="6">
    <location>
        <begin position="544"/>
        <end position="619"/>
    </location>
</feature>
<dbReference type="AlphaFoldDB" id="A0A1I0TS42"/>
<dbReference type="GeneID" id="85486317"/>
<dbReference type="NCBIfam" id="TIGR01217">
    <property type="entry name" value="ac_ac_CoA_syn"/>
    <property type="match status" value="1"/>
</dbReference>
<dbReference type="RefSeq" id="WP_074922200.1">
    <property type="nucleotide sequence ID" value="NZ_FOJN01000009.1"/>
</dbReference>
<reference evidence="7 8" key="1">
    <citation type="submission" date="2016-10" db="EMBL/GenBank/DDBJ databases">
        <authorList>
            <person name="de Groot N.N."/>
        </authorList>
    </citation>
    <scope>NUCLEOTIDE SEQUENCE [LARGE SCALE GENOMIC DNA]</scope>
    <source>
        <strain evidence="7 8">DSM 44908</strain>
    </source>
</reference>
<dbReference type="EMBL" id="FOJN01000009">
    <property type="protein sequence ID" value="SFA54578.1"/>
    <property type="molecule type" value="Genomic_DNA"/>
</dbReference>
<gene>
    <name evidence="7" type="ORF">SAMN05444374_10949</name>
</gene>
<evidence type="ECO:0000256" key="2">
    <source>
        <dbReference type="ARBA" id="ARBA00022598"/>
    </source>
</evidence>
<keyword evidence="4" id="KW-0067">ATP-binding</keyword>
<feature type="domain" description="AMP-dependent synthetase/ligase" evidence="5">
    <location>
        <begin position="100"/>
        <end position="477"/>
    </location>
</feature>
<comment type="similarity">
    <text evidence="1">Belongs to the ATP-dependent AMP-binding enzyme family.</text>
</comment>
<accession>A0A1I0TS42</accession>
<dbReference type="InterPro" id="IPR000873">
    <property type="entry name" value="AMP-dep_synth/lig_dom"/>
</dbReference>
<dbReference type="PANTHER" id="PTHR42921">
    <property type="entry name" value="ACETOACETYL-COA SYNTHETASE"/>
    <property type="match status" value="1"/>
</dbReference>
<dbReference type="PANTHER" id="PTHR42921:SF1">
    <property type="entry name" value="ACETOACETYL-COA SYNTHETASE"/>
    <property type="match status" value="1"/>
</dbReference>
<dbReference type="Proteomes" id="UP000182054">
    <property type="component" value="Unassembled WGS sequence"/>
</dbReference>
<sequence>MGPKRPEMMWSMSRTSVLETFLAEHPASTADRAVTDYAGLQAWSVADPAAFWESVRSFFDIRLGGDLEDAVITPSDDPRVFSGRQFYRGTTLNYVETVLRHADARPDAVAIVDDAEPGGPDTRTVTWRELVHEVSVIADALRSLGVGRGDRVAGYVPNTAEAAIAFLATASLGAVWTSCGQDYSPAAAADRLGQTEPVVLVTADGYRFAGKDRDRRDAAAELRDAVPSLRHVIAFSRLGTAVPGATSWTDLMRDGDDVSTVVPEPVPFDHPLWILFSSGTTGKPKGIVHGHGGVVLEHVKSAALQSDIGPEDVFFWYTSPSWMMWNYLLAGLLCGATVVCYDGSPASPATGTLWELAARHRVTVLGTSPAYLAQCETAGLEPGRDHDLRLVRMLGVTGSVMPASAHTWVEQHVGDHVHVASISGGTDVVSAFVCAPTDVPVRPGEIPAVALGVALEAWNDHGESVIGESGEMVITAPMPSMPVGFWNDETGDRYADAYFSTFPGVWRHGDSITVTERGGVIIHGRSDATLNRNGIRMGSADIYSVVEHLPDVEEALVVGVERADGSYWMPLFVVPAPGREVDDTLRETIATALRTEASPRHVPDDIVAIPAVPHTRTGKKLEIPVKKVLLGADPAVVADPESIDDPDALRWFGEYAARTPAGSGGA</sequence>
<dbReference type="GO" id="GO:0030729">
    <property type="term" value="F:acetoacetate-CoA ligase activity"/>
    <property type="evidence" value="ECO:0007669"/>
    <property type="project" value="InterPro"/>
</dbReference>
<keyword evidence="3" id="KW-0547">Nucleotide-binding</keyword>
<dbReference type="Gene3D" id="3.40.50.12780">
    <property type="entry name" value="N-terminal domain of ligase-like"/>
    <property type="match status" value="1"/>
</dbReference>
<proteinExistence type="inferred from homology"/>
<dbReference type="SUPFAM" id="SSF56801">
    <property type="entry name" value="Acetyl-CoA synthetase-like"/>
    <property type="match status" value="1"/>
</dbReference>
<dbReference type="InterPro" id="IPR005914">
    <property type="entry name" value="Acac_CoA_synth"/>
</dbReference>
<dbReference type="Pfam" id="PF13193">
    <property type="entry name" value="AMP-binding_C"/>
    <property type="match status" value="1"/>
</dbReference>
<dbReference type="InterPro" id="IPR020845">
    <property type="entry name" value="AMP-binding_CS"/>
</dbReference>
<evidence type="ECO:0000256" key="4">
    <source>
        <dbReference type="ARBA" id="ARBA00022840"/>
    </source>
</evidence>
<evidence type="ECO:0000313" key="8">
    <source>
        <dbReference type="Proteomes" id="UP000182054"/>
    </source>
</evidence>
<dbReference type="InterPro" id="IPR045851">
    <property type="entry name" value="AMP-bd_C_sf"/>
</dbReference>
<evidence type="ECO:0000313" key="7">
    <source>
        <dbReference type="EMBL" id="SFA54578.1"/>
    </source>
</evidence>
<dbReference type="GO" id="GO:0005524">
    <property type="term" value="F:ATP binding"/>
    <property type="evidence" value="ECO:0007669"/>
    <property type="project" value="UniProtKB-KW"/>
</dbReference>
<keyword evidence="2" id="KW-0436">Ligase</keyword>
<organism evidence="7 8">
    <name type="scientific">Rhodococcoides kroppenstedtii</name>
    <dbReference type="NCBI Taxonomy" id="293050"/>
    <lineage>
        <taxon>Bacteria</taxon>
        <taxon>Bacillati</taxon>
        <taxon>Actinomycetota</taxon>
        <taxon>Actinomycetes</taxon>
        <taxon>Mycobacteriales</taxon>
        <taxon>Nocardiaceae</taxon>
        <taxon>Rhodococcoides</taxon>
    </lineage>
</organism>